<keyword evidence="4" id="KW-1185">Reference proteome</keyword>
<dbReference type="AlphaFoldDB" id="A0AAE1DY11"/>
<feature type="compositionally biased region" description="Polar residues" evidence="1">
    <location>
        <begin position="1"/>
        <end position="19"/>
    </location>
</feature>
<feature type="compositionally biased region" description="Acidic residues" evidence="1">
    <location>
        <begin position="50"/>
        <end position="63"/>
    </location>
</feature>
<dbReference type="EMBL" id="JAWDGP010001963">
    <property type="protein sequence ID" value="KAK3786495.1"/>
    <property type="molecule type" value="Genomic_DNA"/>
</dbReference>
<dbReference type="Proteomes" id="UP001283361">
    <property type="component" value="Unassembled WGS sequence"/>
</dbReference>
<evidence type="ECO:0000313" key="3">
    <source>
        <dbReference type="EMBL" id="KAK3786495.1"/>
    </source>
</evidence>
<dbReference type="PANTHER" id="PTHR46599:SF3">
    <property type="entry name" value="PIGGYBAC TRANSPOSABLE ELEMENT-DERIVED PROTEIN 4"/>
    <property type="match status" value="1"/>
</dbReference>
<comment type="caution">
    <text evidence="3">The sequence shown here is derived from an EMBL/GenBank/DDBJ whole genome shotgun (WGS) entry which is preliminary data.</text>
</comment>
<name>A0AAE1DY11_9GAST</name>
<accession>A0AAE1DY11</accession>
<dbReference type="Pfam" id="PF13843">
    <property type="entry name" value="DDE_Tnp_1_7"/>
    <property type="match status" value="1"/>
</dbReference>
<evidence type="ECO:0000259" key="2">
    <source>
        <dbReference type="Pfam" id="PF13843"/>
    </source>
</evidence>
<feature type="region of interest" description="Disordered" evidence="1">
    <location>
        <begin position="1"/>
        <end position="78"/>
    </location>
</feature>
<feature type="domain" description="PiggyBac transposable element-derived protein" evidence="2">
    <location>
        <begin position="82"/>
        <end position="190"/>
    </location>
</feature>
<protein>
    <recommendedName>
        <fullName evidence="2">PiggyBac transposable element-derived protein domain-containing protein</fullName>
    </recommendedName>
</protein>
<sequence>MDSQQTGPSSSNSRANQRGRNIFEALRNNESDEDDDFDIDHESDRSSDFSADEDEQNNFDEDWHEVTPNGEQNRVGDIPNFTYLPNKRHARFGIKKFELCDSNGYTFHIDLYAGKELDVQHQEGQAFAVVQKLMRESNLLGKGYHLYTDNFYTKPKLAEYLSSNRTVLCGTVRANSKGLPPNITNRLAAPRQQSDLLVPLHLMSTLLLHLLSTLLLIDWCSLKARKSGDVLSAALLSKGNAPDTGAQPARWGATRNVRQSCSTVTIWDYDYQENDVHKTIRAKEYTSDTWRVNKEINESGGLGIAKDGTTRRKVKTKEINVLLSNGRHYSLGFSSLPSETGEAIKSDVETKLEELAAVADDSNFKEQILRKRITHQRQCC</sequence>
<organism evidence="3 4">
    <name type="scientific">Elysia crispata</name>
    <name type="common">lettuce slug</name>
    <dbReference type="NCBI Taxonomy" id="231223"/>
    <lineage>
        <taxon>Eukaryota</taxon>
        <taxon>Metazoa</taxon>
        <taxon>Spiralia</taxon>
        <taxon>Lophotrochozoa</taxon>
        <taxon>Mollusca</taxon>
        <taxon>Gastropoda</taxon>
        <taxon>Heterobranchia</taxon>
        <taxon>Euthyneura</taxon>
        <taxon>Panpulmonata</taxon>
        <taxon>Sacoglossa</taxon>
        <taxon>Placobranchoidea</taxon>
        <taxon>Plakobranchidae</taxon>
        <taxon>Elysia</taxon>
    </lineage>
</organism>
<evidence type="ECO:0000313" key="4">
    <source>
        <dbReference type="Proteomes" id="UP001283361"/>
    </source>
</evidence>
<proteinExistence type="predicted"/>
<reference evidence="3" key="1">
    <citation type="journal article" date="2023" name="G3 (Bethesda)">
        <title>A reference genome for the long-term kleptoplast-retaining sea slug Elysia crispata morphotype clarki.</title>
        <authorList>
            <person name="Eastman K.E."/>
            <person name="Pendleton A.L."/>
            <person name="Shaikh M.A."/>
            <person name="Suttiyut T."/>
            <person name="Ogas R."/>
            <person name="Tomko P."/>
            <person name="Gavelis G."/>
            <person name="Widhalm J.R."/>
            <person name="Wisecaver J.H."/>
        </authorList>
    </citation>
    <scope>NUCLEOTIDE SEQUENCE</scope>
    <source>
        <strain evidence="3">ECLA1</strain>
    </source>
</reference>
<evidence type="ECO:0000256" key="1">
    <source>
        <dbReference type="SAM" id="MobiDB-lite"/>
    </source>
</evidence>
<gene>
    <name evidence="3" type="ORF">RRG08_058548</name>
</gene>
<dbReference type="PANTHER" id="PTHR46599">
    <property type="entry name" value="PIGGYBAC TRANSPOSABLE ELEMENT-DERIVED PROTEIN 4"/>
    <property type="match status" value="1"/>
</dbReference>
<dbReference type="InterPro" id="IPR029526">
    <property type="entry name" value="PGBD"/>
</dbReference>